<keyword evidence="2" id="KW-1185">Reference proteome</keyword>
<protein>
    <submittedName>
        <fullName evidence="1">Uncharacterized protein</fullName>
    </submittedName>
</protein>
<organism evidence="1 2">
    <name type="scientific">Gossypium arboreum</name>
    <name type="common">Tree cotton</name>
    <name type="synonym">Gossypium nanking</name>
    <dbReference type="NCBI Taxonomy" id="29729"/>
    <lineage>
        <taxon>Eukaryota</taxon>
        <taxon>Viridiplantae</taxon>
        <taxon>Streptophyta</taxon>
        <taxon>Embryophyta</taxon>
        <taxon>Tracheophyta</taxon>
        <taxon>Spermatophyta</taxon>
        <taxon>Magnoliopsida</taxon>
        <taxon>eudicotyledons</taxon>
        <taxon>Gunneridae</taxon>
        <taxon>Pentapetalae</taxon>
        <taxon>rosids</taxon>
        <taxon>malvids</taxon>
        <taxon>Malvales</taxon>
        <taxon>Malvaceae</taxon>
        <taxon>Malvoideae</taxon>
        <taxon>Gossypium</taxon>
    </lineage>
</organism>
<proteinExistence type="predicted"/>
<evidence type="ECO:0000313" key="1">
    <source>
        <dbReference type="EMBL" id="KHF97737.1"/>
    </source>
</evidence>
<accession>A0A0B0M6U4</accession>
<comment type="caution">
    <text evidence="1">The sequence shown here is derived from an EMBL/GenBank/DDBJ whole genome shotgun (WGS) entry which is preliminary data.</text>
</comment>
<reference evidence="2" key="1">
    <citation type="submission" date="2014-09" db="EMBL/GenBank/DDBJ databases">
        <authorList>
            <person name="Mudge J."/>
            <person name="Ramaraj T."/>
            <person name="Lindquist I.E."/>
            <person name="Bharti A.K."/>
            <person name="Sundararajan A."/>
            <person name="Cameron C.T."/>
            <person name="Woodward J.E."/>
            <person name="May G.D."/>
            <person name="Brubaker C."/>
            <person name="Broadhvest J."/>
            <person name="Wilkins T.A."/>
        </authorList>
    </citation>
    <scope>NUCLEOTIDE SEQUENCE</scope>
    <source>
        <strain evidence="2">cv. AKA8401</strain>
    </source>
</reference>
<dbReference type="EMBL" id="JRRC01015971">
    <property type="protein sequence ID" value="KHF97737.1"/>
    <property type="molecule type" value="Genomic_DNA"/>
</dbReference>
<dbReference type="Proteomes" id="UP000032142">
    <property type="component" value="Unassembled WGS sequence"/>
</dbReference>
<name>A0A0B0M6U4_GOSAR</name>
<evidence type="ECO:0000313" key="2">
    <source>
        <dbReference type="Proteomes" id="UP000032142"/>
    </source>
</evidence>
<dbReference type="AlphaFoldDB" id="A0A0B0M6U4"/>
<gene>
    <name evidence="1" type="ORF">F383_37180</name>
</gene>
<sequence length="27" mass="3196">MKFHYKHHLVRGKGCRASDSTFLYISI</sequence>